<sequence>MKTIRTIIKSNWINNVCKLVLVGGFILSSYTPVLAGPPGPPGVPLDGGASFLIAAAVGYGMKTMAGKEKEQ</sequence>
<proteinExistence type="predicted"/>
<name>A0A915VK93_9BACT</name>
<keyword evidence="1" id="KW-0812">Transmembrane</keyword>
<dbReference type="AlphaFoldDB" id="A0A915VK93"/>
<evidence type="ECO:0000256" key="1">
    <source>
        <dbReference type="SAM" id="Phobius"/>
    </source>
</evidence>
<keyword evidence="3" id="KW-1185">Reference proteome</keyword>
<dbReference type="Proteomes" id="UP001060919">
    <property type="component" value="Chromosome"/>
</dbReference>
<accession>A0A915VK93</accession>
<gene>
    <name evidence="2" type="ORF">AsAng_0001680</name>
</gene>
<evidence type="ECO:0000313" key="3">
    <source>
        <dbReference type="Proteomes" id="UP001060919"/>
    </source>
</evidence>
<dbReference type="InterPro" id="IPR058207">
    <property type="entry name" value="PID_CTERM"/>
</dbReference>
<evidence type="ECO:0000313" key="2">
    <source>
        <dbReference type="EMBL" id="BDS09470.1"/>
    </source>
</evidence>
<dbReference type="NCBIfam" id="NF046080">
    <property type="entry name" value="PID_CTERM"/>
    <property type="match status" value="1"/>
</dbReference>
<protein>
    <submittedName>
        <fullName evidence="2">Uncharacterized protein</fullName>
    </submittedName>
</protein>
<keyword evidence="1" id="KW-1133">Transmembrane helix</keyword>
<organism evidence="2 3">
    <name type="scientific">Aureispira anguillae</name>
    <dbReference type="NCBI Taxonomy" id="2864201"/>
    <lineage>
        <taxon>Bacteria</taxon>
        <taxon>Pseudomonadati</taxon>
        <taxon>Bacteroidota</taxon>
        <taxon>Saprospiria</taxon>
        <taxon>Saprospirales</taxon>
        <taxon>Saprospiraceae</taxon>
        <taxon>Aureispira</taxon>
    </lineage>
</organism>
<dbReference type="RefSeq" id="WP_264790861.1">
    <property type="nucleotide sequence ID" value="NZ_AP026867.1"/>
</dbReference>
<dbReference type="EMBL" id="AP026867">
    <property type="protein sequence ID" value="BDS09470.1"/>
    <property type="molecule type" value="Genomic_DNA"/>
</dbReference>
<reference evidence="2" key="1">
    <citation type="submission" date="2022-09" db="EMBL/GenBank/DDBJ databases">
        <title>Aureispira anguillicida sp. nov., isolated from Leptocephalus of Japanese eel Anguilla japonica.</title>
        <authorList>
            <person name="Yuasa K."/>
            <person name="Mekata T."/>
            <person name="Ikunari K."/>
        </authorList>
    </citation>
    <scope>NUCLEOTIDE SEQUENCE</scope>
    <source>
        <strain evidence="2">EL160426</strain>
    </source>
</reference>
<dbReference type="KEGG" id="aup:AsAng_0001680"/>
<keyword evidence="1" id="KW-0472">Membrane</keyword>
<feature type="transmembrane region" description="Helical" evidence="1">
    <location>
        <begin position="43"/>
        <end position="61"/>
    </location>
</feature>
<feature type="transmembrane region" description="Helical" evidence="1">
    <location>
        <begin position="12"/>
        <end position="31"/>
    </location>
</feature>